<keyword evidence="2 6" id="KW-0436">Ligase</keyword>
<keyword evidence="7" id="KW-1185">Reference proteome</keyword>
<dbReference type="GO" id="GO:0016874">
    <property type="term" value="F:ligase activity"/>
    <property type="evidence" value="ECO:0007669"/>
    <property type="project" value="UniProtKB-KW"/>
</dbReference>
<evidence type="ECO:0000259" key="5">
    <source>
        <dbReference type="Pfam" id="PF13193"/>
    </source>
</evidence>
<feature type="domain" description="AMP-binding enzyme C-terminal" evidence="5">
    <location>
        <begin position="418"/>
        <end position="493"/>
    </location>
</feature>
<dbReference type="Pfam" id="PF00501">
    <property type="entry name" value="AMP-binding"/>
    <property type="match status" value="1"/>
</dbReference>
<dbReference type="Proteomes" id="UP001500449">
    <property type="component" value="Unassembled WGS sequence"/>
</dbReference>
<dbReference type="InterPro" id="IPR045851">
    <property type="entry name" value="AMP-bd_C_sf"/>
</dbReference>
<protein>
    <submittedName>
        <fullName evidence="6">Fatty acid--CoA ligase family protein</fullName>
    </submittedName>
</protein>
<evidence type="ECO:0000259" key="4">
    <source>
        <dbReference type="Pfam" id="PF00501"/>
    </source>
</evidence>
<comment type="similarity">
    <text evidence="1">Belongs to the ATP-dependent AMP-binding enzyme family.</text>
</comment>
<accession>A0ABN2N9K8</accession>
<dbReference type="InterPro" id="IPR025110">
    <property type="entry name" value="AMP-bd_C"/>
</dbReference>
<dbReference type="InterPro" id="IPR042099">
    <property type="entry name" value="ANL_N_sf"/>
</dbReference>
<evidence type="ECO:0000256" key="2">
    <source>
        <dbReference type="ARBA" id="ARBA00022598"/>
    </source>
</evidence>
<sequence length="513" mass="54398">MRATGRGTDLMGVELLLEMAVSAHPDRVAVRDGRRELTYDELRRAAGDLAARLHAQGARSLAFVGVNSAVVPIALFGAALAGVPFTPLNYRLSADALDVLVGRLDAPLVLGDSDKLTALSLSDSVVEVVDTDTIGGPSAGSNWSPPETDDGAPVVMLFTSGTTAAPKGVLLRHHQLMAYILQTVEFDAGAGETSLVSLPPYHVAGVGAVLSNIYSGRCLSYLADFSAQVWLDRVRSERVTSAMVVPTMLARVVDSLDGEPADVPSLRFLAYGGARMPLPVLEAAVAAFPDTGFTNAYGLTETSSTIAVLSPDDHRDAMSSDDPLVRQRLGSAGRFVPGVEGQIRGPDRSLLGPGEIGALWVRGPQVSGDYAETGSVLDEDGWFATRDDAWLDAGGYLFIAGRTDDTIIRGGENIAPDEVEQTVITHPDVADVAVFGTPDTQWGERTVACIVLRSDAVCTEADIREWARTRARSSRTPDVVRFVDNLPYSPTGKLLRRELKGTIGGAEDRTAAS</sequence>
<organism evidence="6 7">
    <name type="scientific">Pseudonocardia ailaonensis</name>
    <dbReference type="NCBI Taxonomy" id="367279"/>
    <lineage>
        <taxon>Bacteria</taxon>
        <taxon>Bacillati</taxon>
        <taxon>Actinomycetota</taxon>
        <taxon>Actinomycetes</taxon>
        <taxon>Pseudonocardiales</taxon>
        <taxon>Pseudonocardiaceae</taxon>
        <taxon>Pseudonocardia</taxon>
    </lineage>
</organism>
<dbReference type="PANTHER" id="PTHR43201:SF5">
    <property type="entry name" value="MEDIUM-CHAIN ACYL-COA LIGASE ACSF2, MITOCHONDRIAL"/>
    <property type="match status" value="1"/>
</dbReference>
<reference evidence="6 7" key="1">
    <citation type="journal article" date="2019" name="Int. J. Syst. Evol. Microbiol.">
        <title>The Global Catalogue of Microorganisms (GCM) 10K type strain sequencing project: providing services to taxonomists for standard genome sequencing and annotation.</title>
        <authorList>
            <consortium name="The Broad Institute Genomics Platform"/>
            <consortium name="The Broad Institute Genome Sequencing Center for Infectious Disease"/>
            <person name="Wu L."/>
            <person name="Ma J."/>
        </authorList>
    </citation>
    <scope>NUCLEOTIDE SEQUENCE [LARGE SCALE GENOMIC DNA]</scope>
    <source>
        <strain evidence="6 7">JCM 16009</strain>
    </source>
</reference>
<proteinExistence type="inferred from homology"/>
<gene>
    <name evidence="6" type="ORF">GCM10009836_44300</name>
</gene>
<feature type="transmembrane region" description="Helical" evidence="3">
    <location>
        <begin position="61"/>
        <end position="83"/>
    </location>
</feature>
<keyword evidence="3" id="KW-0812">Transmembrane</keyword>
<evidence type="ECO:0000313" key="7">
    <source>
        <dbReference type="Proteomes" id="UP001500449"/>
    </source>
</evidence>
<dbReference type="EMBL" id="BAAAQK010000017">
    <property type="protein sequence ID" value="GAA1859223.1"/>
    <property type="molecule type" value="Genomic_DNA"/>
</dbReference>
<dbReference type="SUPFAM" id="SSF56801">
    <property type="entry name" value="Acetyl-CoA synthetase-like"/>
    <property type="match status" value="1"/>
</dbReference>
<dbReference type="PANTHER" id="PTHR43201">
    <property type="entry name" value="ACYL-COA SYNTHETASE"/>
    <property type="match status" value="1"/>
</dbReference>
<evidence type="ECO:0000313" key="6">
    <source>
        <dbReference type="EMBL" id="GAA1859223.1"/>
    </source>
</evidence>
<dbReference type="Gene3D" id="3.40.50.12780">
    <property type="entry name" value="N-terminal domain of ligase-like"/>
    <property type="match status" value="1"/>
</dbReference>
<keyword evidence="3" id="KW-1133">Transmembrane helix</keyword>
<evidence type="ECO:0000256" key="1">
    <source>
        <dbReference type="ARBA" id="ARBA00006432"/>
    </source>
</evidence>
<comment type="caution">
    <text evidence="6">The sequence shown here is derived from an EMBL/GenBank/DDBJ whole genome shotgun (WGS) entry which is preliminary data.</text>
</comment>
<feature type="domain" description="AMP-dependent synthetase/ligase" evidence="4">
    <location>
        <begin position="18"/>
        <end position="370"/>
    </location>
</feature>
<keyword evidence="3" id="KW-0472">Membrane</keyword>
<name>A0ABN2N9K8_9PSEU</name>
<dbReference type="Gene3D" id="3.30.300.30">
    <property type="match status" value="1"/>
</dbReference>
<evidence type="ECO:0000256" key="3">
    <source>
        <dbReference type="SAM" id="Phobius"/>
    </source>
</evidence>
<dbReference type="InterPro" id="IPR000873">
    <property type="entry name" value="AMP-dep_synth/lig_dom"/>
</dbReference>
<dbReference type="Pfam" id="PF13193">
    <property type="entry name" value="AMP-binding_C"/>
    <property type="match status" value="1"/>
</dbReference>